<organism evidence="8 9">
    <name type="scientific">Sphingomonas colocasiae</name>
    <dbReference type="NCBI Taxonomy" id="1848973"/>
    <lineage>
        <taxon>Bacteria</taxon>
        <taxon>Pseudomonadati</taxon>
        <taxon>Pseudomonadota</taxon>
        <taxon>Alphaproteobacteria</taxon>
        <taxon>Sphingomonadales</taxon>
        <taxon>Sphingomonadaceae</taxon>
        <taxon>Sphingomonas</taxon>
    </lineage>
</organism>
<dbReference type="InterPro" id="IPR013786">
    <property type="entry name" value="AcylCoA_DH/ox_N"/>
</dbReference>
<comment type="similarity">
    <text evidence="2">Belongs to the acyl-CoA dehydrogenase family.</text>
</comment>
<dbReference type="EMBL" id="JAINVV010000008">
    <property type="protein sequence ID" value="MBY8823923.1"/>
    <property type="molecule type" value="Genomic_DNA"/>
</dbReference>
<dbReference type="Pfam" id="PF00441">
    <property type="entry name" value="Acyl-CoA_dh_1"/>
    <property type="match status" value="1"/>
</dbReference>
<comment type="cofactor">
    <cofactor evidence="1">
        <name>FAD</name>
        <dbReference type="ChEBI" id="CHEBI:57692"/>
    </cofactor>
</comment>
<evidence type="ECO:0000313" key="9">
    <source>
        <dbReference type="Proteomes" id="UP000706039"/>
    </source>
</evidence>
<protein>
    <recommendedName>
        <fullName evidence="10">Acyl-CoA dehydrogenase</fullName>
    </recommendedName>
</protein>
<dbReference type="PANTHER" id="PTHR43884">
    <property type="entry name" value="ACYL-COA DEHYDROGENASE"/>
    <property type="match status" value="1"/>
</dbReference>
<dbReference type="InterPro" id="IPR009100">
    <property type="entry name" value="AcylCoA_DH/oxidase_NM_dom_sf"/>
</dbReference>
<comment type="caution">
    <text evidence="8">The sequence shown here is derived from an EMBL/GenBank/DDBJ whole genome shotgun (WGS) entry which is preliminary data.</text>
</comment>
<feature type="domain" description="Acyl-CoA dehydrogenase/oxidase N-terminal" evidence="7">
    <location>
        <begin position="6"/>
        <end position="94"/>
    </location>
</feature>
<evidence type="ECO:0000256" key="5">
    <source>
        <dbReference type="ARBA" id="ARBA00023002"/>
    </source>
</evidence>
<dbReference type="RefSeq" id="WP_222991028.1">
    <property type="nucleotide sequence ID" value="NZ_JAINVV010000008.1"/>
</dbReference>
<dbReference type="PANTHER" id="PTHR43884:SF20">
    <property type="entry name" value="ACYL-COA DEHYDROGENASE FADE28"/>
    <property type="match status" value="1"/>
</dbReference>
<keyword evidence="3" id="KW-0285">Flavoprotein</keyword>
<evidence type="ECO:0000259" key="6">
    <source>
        <dbReference type="Pfam" id="PF00441"/>
    </source>
</evidence>
<keyword evidence="9" id="KW-1185">Reference proteome</keyword>
<proteinExistence type="inferred from homology"/>
<dbReference type="Gene3D" id="1.10.540.10">
    <property type="entry name" value="Acyl-CoA dehydrogenase/oxidase, N-terminal domain"/>
    <property type="match status" value="1"/>
</dbReference>
<dbReference type="InterPro" id="IPR009075">
    <property type="entry name" value="AcylCo_DH/oxidase_C"/>
</dbReference>
<sequence>MRAVPTPDQEMLRETMARFAATLAVNSPAELAKIDRDAAWRDLAGLGVLGMRARDGGVPAASAYEVTLAIEPLAGALAPLPLTGALLAYELLALAGADAALLADLAEGRRRIGLLLAPDLAGLADADAPGAVIFDGEGADSVLALAPGNGGAQPVILAVEGAAAMEGADLTRPLAVWRPGAGAKLVGAPLAADAFARWAAFAVALACADLVGVLRDGLAHAVDYAKTRIQYDVPIGSFQAVQHMCADMLVRIEGAASATRYAAWAVDALPAADALAAAHVAKSWCAPAGEAAGEMLMQVYGGIGQTWEHVAHLRARRVMLDRLLFGDETHHLNAIADNRDAVRKAA</sequence>
<dbReference type="SUPFAM" id="SSF56645">
    <property type="entry name" value="Acyl-CoA dehydrogenase NM domain-like"/>
    <property type="match status" value="1"/>
</dbReference>
<evidence type="ECO:0008006" key="10">
    <source>
        <dbReference type="Google" id="ProtNLM"/>
    </source>
</evidence>
<dbReference type="Gene3D" id="1.20.140.10">
    <property type="entry name" value="Butyryl-CoA Dehydrogenase, subunit A, domain 3"/>
    <property type="match status" value="1"/>
</dbReference>
<feature type="domain" description="Acyl-CoA dehydrogenase/oxidase C-terminal" evidence="6">
    <location>
        <begin position="206"/>
        <end position="337"/>
    </location>
</feature>
<keyword evidence="5" id="KW-0560">Oxidoreductase</keyword>
<reference evidence="8 9" key="1">
    <citation type="submission" date="2021-08" db="EMBL/GenBank/DDBJ databases">
        <authorList>
            <person name="Tuo L."/>
        </authorList>
    </citation>
    <scope>NUCLEOTIDE SEQUENCE [LARGE SCALE GENOMIC DNA]</scope>
    <source>
        <strain evidence="8 9">JCM 31229</strain>
    </source>
</reference>
<dbReference type="InterPro" id="IPR037069">
    <property type="entry name" value="AcylCoA_DH/ox_N_sf"/>
</dbReference>
<dbReference type="Proteomes" id="UP000706039">
    <property type="component" value="Unassembled WGS sequence"/>
</dbReference>
<gene>
    <name evidence="8" type="ORF">K7G82_16580</name>
</gene>
<evidence type="ECO:0000256" key="4">
    <source>
        <dbReference type="ARBA" id="ARBA00022827"/>
    </source>
</evidence>
<evidence type="ECO:0000313" key="8">
    <source>
        <dbReference type="EMBL" id="MBY8823923.1"/>
    </source>
</evidence>
<keyword evidence="4" id="KW-0274">FAD</keyword>
<evidence type="ECO:0000256" key="2">
    <source>
        <dbReference type="ARBA" id="ARBA00009347"/>
    </source>
</evidence>
<accession>A0ABS7PRS1</accession>
<evidence type="ECO:0000256" key="3">
    <source>
        <dbReference type="ARBA" id="ARBA00022630"/>
    </source>
</evidence>
<name>A0ABS7PRS1_9SPHN</name>
<evidence type="ECO:0000259" key="7">
    <source>
        <dbReference type="Pfam" id="PF02771"/>
    </source>
</evidence>
<dbReference type="Pfam" id="PF02771">
    <property type="entry name" value="Acyl-CoA_dh_N"/>
    <property type="match status" value="1"/>
</dbReference>
<evidence type="ECO:0000256" key="1">
    <source>
        <dbReference type="ARBA" id="ARBA00001974"/>
    </source>
</evidence>
<dbReference type="InterPro" id="IPR036250">
    <property type="entry name" value="AcylCo_DH-like_C"/>
</dbReference>
<dbReference type="SUPFAM" id="SSF47203">
    <property type="entry name" value="Acyl-CoA dehydrogenase C-terminal domain-like"/>
    <property type="match status" value="1"/>
</dbReference>